<sequence>MGYHHLCVIICFPHADRRLEVNRERAVTYHASFQPFLLLFQRDSDKKAVKAHKNEARNDASRHPPCELFVNQRDKYSAFDDKGMPTHDAEGKQISKSQLKKLQKLYEAQVKRHTAFLKSRMVTEKSG</sequence>
<evidence type="ECO:0000313" key="2">
    <source>
        <dbReference type="Proteomes" id="UP000324629"/>
    </source>
</evidence>
<reference evidence="1 2" key="1">
    <citation type="journal article" date="2019" name="Gigascience">
        <title>Whole-genome sequence of the oriental lung fluke Paragonimus westermani.</title>
        <authorList>
            <person name="Oey H."/>
            <person name="Zakrzewski M."/>
            <person name="Narain K."/>
            <person name="Devi K.R."/>
            <person name="Agatsuma T."/>
            <person name="Nawaratna S."/>
            <person name="Gobert G.N."/>
            <person name="Jones M.K."/>
            <person name="Ragan M.A."/>
            <person name="McManus D.P."/>
            <person name="Krause L."/>
        </authorList>
    </citation>
    <scope>NUCLEOTIDE SEQUENCE [LARGE SCALE GENOMIC DNA]</scope>
    <source>
        <strain evidence="1 2">IND2009</strain>
    </source>
</reference>
<proteinExistence type="predicted"/>
<dbReference type="AlphaFoldDB" id="A0A5J4P0F5"/>
<organism evidence="1 2">
    <name type="scientific">Paragonimus westermani</name>
    <dbReference type="NCBI Taxonomy" id="34504"/>
    <lineage>
        <taxon>Eukaryota</taxon>
        <taxon>Metazoa</taxon>
        <taxon>Spiralia</taxon>
        <taxon>Lophotrochozoa</taxon>
        <taxon>Platyhelminthes</taxon>
        <taxon>Trematoda</taxon>
        <taxon>Digenea</taxon>
        <taxon>Plagiorchiida</taxon>
        <taxon>Troglotremata</taxon>
        <taxon>Troglotrematidae</taxon>
        <taxon>Paragonimus</taxon>
    </lineage>
</organism>
<keyword evidence="2" id="KW-1185">Reference proteome</keyword>
<dbReference type="EMBL" id="QNGE01000344">
    <property type="protein sequence ID" value="KAA3680818.1"/>
    <property type="molecule type" value="Genomic_DNA"/>
</dbReference>
<evidence type="ECO:0000313" key="1">
    <source>
        <dbReference type="EMBL" id="KAA3680818.1"/>
    </source>
</evidence>
<gene>
    <name evidence="1" type="ORF">DEA37_0005171</name>
</gene>
<protein>
    <submittedName>
        <fullName evidence="1">Uncharacterized protein</fullName>
    </submittedName>
</protein>
<accession>A0A5J4P0F5</accession>
<name>A0A5J4P0F5_9TREM</name>
<dbReference type="Proteomes" id="UP000324629">
    <property type="component" value="Unassembled WGS sequence"/>
</dbReference>
<comment type="caution">
    <text evidence="1">The sequence shown here is derived from an EMBL/GenBank/DDBJ whole genome shotgun (WGS) entry which is preliminary data.</text>
</comment>